<evidence type="ECO:0000313" key="1">
    <source>
        <dbReference type="EMBL" id="MDQ0216316.1"/>
    </source>
</evidence>
<comment type="caution">
    <text evidence="1">The sequence shown here is derived from an EMBL/GenBank/DDBJ whole genome shotgun (WGS) entry which is preliminary data.</text>
</comment>
<name>A0AAJ1WLL0_9BACI</name>
<dbReference type="AlphaFoldDB" id="A0AAJ1WLL0"/>
<keyword evidence="2" id="KW-1185">Reference proteome</keyword>
<accession>A0AAJ1WLL0</accession>
<proteinExistence type="predicted"/>
<reference evidence="1" key="1">
    <citation type="submission" date="2023-07" db="EMBL/GenBank/DDBJ databases">
        <title>Genomic Encyclopedia of Type Strains, Phase IV (KMG-IV): sequencing the most valuable type-strain genomes for metagenomic binning, comparative biology and taxonomic classification.</title>
        <authorList>
            <person name="Goeker M."/>
        </authorList>
    </citation>
    <scope>NUCLEOTIDE SEQUENCE</scope>
    <source>
        <strain evidence="1">DSM 23947</strain>
    </source>
</reference>
<dbReference type="Proteomes" id="UP001237207">
    <property type="component" value="Unassembled WGS sequence"/>
</dbReference>
<sequence>MVYYFHQDVVNQVDKKIKKIIQSQLEQCIFGHSVISRFFAEFPCER</sequence>
<organism evidence="1 2">
    <name type="scientific">Oikeobacillus pervagus</name>
    <dbReference type="NCBI Taxonomy" id="1325931"/>
    <lineage>
        <taxon>Bacteria</taxon>
        <taxon>Bacillati</taxon>
        <taxon>Bacillota</taxon>
        <taxon>Bacilli</taxon>
        <taxon>Bacillales</taxon>
        <taxon>Bacillaceae</taxon>
        <taxon>Oikeobacillus</taxon>
    </lineage>
</organism>
<protein>
    <submittedName>
        <fullName evidence="1">Fructose-1,6-bisphosphatase/inositol monophosphatase family enzyme</fullName>
    </submittedName>
</protein>
<gene>
    <name evidence="1" type="ORF">J2S13_002757</name>
</gene>
<evidence type="ECO:0000313" key="2">
    <source>
        <dbReference type="Proteomes" id="UP001237207"/>
    </source>
</evidence>
<dbReference type="EMBL" id="JAUSUC010000044">
    <property type="protein sequence ID" value="MDQ0216316.1"/>
    <property type="molecule type" value="Genomic_DNA"/>
</dbReference>